<comment type="caution">
    <text evidence="2">The sequence shown here is derived from an EMBL/GenBank/DDBJ whole genome shotgun (WGS) entry which is preliminary data.</text>
</comment>
<dbReference type="EMBL" id="BMMA01000002">
    <property type="protein sequence ID" value="GGI72848.1"/>
    <property type="molecule type" value="Genomic_DNA"/>
</dbReference>
<dbReference type="GeneID" id="71201765"/>
<evidence type="ECO:0000313" key="4">
    <source>
        <dbReference type="Proteomes" id="UP000630135"/>
    </source>
</evidence>
<dbReference type="AlphaFoldDB" id="A0AAV4K379"/>
<dbReference type="Proteomes" id="UP000652720">
    <property type="component" value="Unassembled WGS sequence"/>
</dbReference>
<feature type="compositionally biased region" description="Basic residues" evidence="1">
    <location>
        <begin position="167"/>
        <end position="188"/>
    </location>
</feature>
<gene>
    <name evidence="3" type="ORF">GCM10008021_02270</name>
    <name evidence="2" type="ORF">GCM10010914_03520</name>
</gene>
<dbReference type="Proteomes" id="UP000630135">
    <property type="component" value="Unassembled WGS sequence"/>
</dbReference>
<sequence length="188" mass="20561">MPQVRFEIPALPSDTPPGELFLTGEHRDWSSDPAGWSFGRTAAGAVLEAELPEGELLSVKVRVRTPSGKILEEGDPWGGRAPAHQAVIREDMTVSLPLAGWQDRRAGQGRPSPSAPPREEFILPAPWGEQPVRLWWPEGATGNLPLLILHDGQKRGPQLCRGELGRGRRRPHSGARRPPGPRRRAAGK</sequence>
<accession>A0AAV4K379</accession>
<reference evidence="3" key="1">
    <citation type="journal article" date="2014" name="Int. J. Syst. Evol. Microbiol.">
        <title>Complete genome of a new Firmicutes species belonging to the dominant human colonic microbiota ('Ruminococcus bicirculans') reveals two chromosomes and a selective capacity to utilize plant glucans.</title>
        <authorList>
            <consortium name="NISC Comparative Sequencing Program"/>
            <person name="Wegmann U."/>
            <person name="Louis P."/>
            <person name="Goesmann A."/>
            <person name="Henrissat B."/>
            <person name="Duncan S.H."/>
            <person name="Flint H.J."/>
        </authorList>
    </citation>
    <scope>NUCLEOTIDE SEQUENCE</scope>
    <source>
        <strain evidence="3">CGMCC 1.8884</strain>
    </source>
</reference>
<reference evidence="2" key="4">
    <citation type="submission" date="2023-08" db="EMBL/GenBank/DDBJ databases">
        <authorList>
            <person name="Sun Q."/>
            <person name="Zhou Y."/>
        </authorList>
    </citation>
    <scope>NUCLEOTIDE SEQUENCE</scope>
    <source>
        <strain evidence="3">CGMCC 1.8884</strain>
        <strain evidence="2">CGMCC 1.8885</strain>
    </source>
</reference>
<proteinExistence type="predicted"/>
<name>A0AAV4K379_9DEIO</name>
<feature type="region of interest" description="Disordered" evidence="1">
    <location>
        <begin position="149"/>
        <end position="188"/>
    </location>
</feature>
<keyword evidence="4" id="KW-1185">Reference proteome</keyword>
<evidence type="ECO:0000256" key="1">
    <source>
        <dbReference type="SAM" id="MobiDB-lite"/>
    </source>
</evidence>
<evidence type="ECO:0000313" key="2">
    <source>
        <dbReference type="EMBL" id="GGI72848.1"/>
    </source>
</evidence>
<reference evidence="2" key="2">
    <citation type="journal article" date="2014" name="Int. J. Syst. Evol. Microbiol.">
        <title>Complete genome sequence of Corynebacterium casei LMG S-19264T (=DSM 44701T), isolated from a smear-ripened cheese.</title>
        <authorList>
            <consortium name="US DOE Joint Genome Institute (JGI-PGF)"/>
            <person name="Walter F."/>
            <person name="Albersmeier A."/>
            <person name="Kalinowski J."/>
            <person name="Ruckert C."/>
        </authorList>
    </citation>
    <scope>NUCLEOTIDE SEQUENCE</scope>
    <source>
        <strain evidence="2">CGMCC 1.8885</strain>
    </source>
</reference>
<evidence type="ECO:0000313" key="3">
    <source>
        <dbReference type="EMBL" id="GGP28576.1"/>
    </source>
</evidence>
<feature type="region of interest" description="Disordered" evidence="1">
    <location>
        <begin position="102"/>
        <end position="122"/>
    </location>
</feature>
<dbReference type="RefSeq" id="WP_225983328.1">
    <property type="nucleotide sequence ID" value="NZ_BMLZ01000002.1"/>
</dbReference>
<organism evidence="2 5">
    <name type="scientific">Deinococcus wulumuqiensis</name>
    <dbReference type="NCBI Taxonomy" id="980427"/>
    <lineage>
        <taxon>Bacteria</taxon>
        <taxon>Thermotogati</taxon>
        <taxon>Deinococcota</taxon>
        <taxon>Deinococci</taxon>
        <taxon>Deinococcales</taxon>
        <taxon>Deinococcaceae</taxon>
        <taxon>Deinococcus</taxon>
    </lineage>
</organism>
<evidence type="ECO:0000313" key="5">
    <source>
        <dbReference type="Proteomes" id="UP000652720"/>
    </source>
</evidence>
<protein>
    <submittedName>
        <fullName evidence="2">Uncharacterized protein</fullName>
    </submittedName>
</protein>
<reference evidence="4" key="3">
    <citation type="journal article" date="2019" name="Int. J. Syst. Evol. Microbiol.">
        <title>The Global Catalogue of Microorganisms (GCM) 10K type strain sequencing project: providing services to taxonomists for standard genome sequencing and annotation.</title>
        <authorList>
            <consortium name="The Broad Institute Genomics Platform"/>
            <consortium name="The Broad Institute Genome Sequencing Center for Infectious Disease"/>
            <person name="Wu L."/>
            <person name="Ma J."/>
        </authorList>
    </citation>
    <scope>NUCLEOTIDE SEQUENCE [LARGE SCALE GENOMIC DNA]</scope>
    <source>
        <strain evidence="4">CGMCC 1.8884</strain>
    </source>
</reference>
<dbReference type="EMBL" id="BMLZ01000002">
    <property type="protein sequence ID" value="GGP28576.1"/>
    <property type="molecule type" value="Genomic_DNA"/>
</dbReference>